<protein>
    <submittedName>
        <fullName evidence="2">Uncharacterized protein</fullName>
    </submittedName>
</protein>
<feature type="region of interest" description="Disordered" evidence="1">
    <location>
        <begin position="1"/>
        <end position="34"/>
    </location>
</feature>
<dbReference type="Proteomes" id="UP000696413">
    <property type="component" value="Unassembled WGS sequence"/>
</dbReference>
<evidence type="ECO:0000313" key="2">
    <source>
        <dbReference type="EMBL" id="MBU8822894.1"/>
    </source>
</evidence>
<evidence type="ECO:0000256" key="1">
    <source>
        <dbReference type="SAM" id="MobiDB-lite"/>
    </source>
</evidence>
<organism evidence="2 3">
    <name type="scientific">Mycolicibacterium goodii</name>
    <name type="common">Mycobacterium goodii</name>
    <dbReference type="NCBI Taxonomy" id="134601"/>
    <lineage>
        <taxon>Bacteria</taxon>
        <taxon>Bacillati</taxon>
        <taxon>Actinomycetota</taxon>
        <taxon>Actinomycetes</taxon>
        <taxon>Mycobacteriales</taxon>
        <taxon>Mycobacteriaceae</taxon>
        <taxon>Mycolicibacterium</taxon>
    </lineage>
</organism>
<feature type="compositionally biased region" description="Basic and acidic residues" evidence="1">
    <location>
        <begin position="15"/>
        <end position="26"/>
    </location>
</feature>
<name>A0ABS6HMH1_MYCGD</name>
<evidence type="ECO:0000313" key="3">
    <source>
        <dbReference type="Proteomes" id="UP000696413"/>
    </source>
</evidence>
<reference evidence="2 3" key="1">
    <citation type="submission" date="2021-05" db="EMBL/GenBank/DDBJ databases">
        <title>Draft Genome Sequences of Clinical Respiratory Isolates of Mycobacterium goodii Recovered in Ireland.</title>
        <authorList>
            <person name="Flanagan P.R."/>
            <person name="Mok S."/>
            <person name="Roycroft E."/>
            <person name="Rogers T.R."/>
            <person name="Fitzgibbon M."/>
        </authorList>
    </citation>
    <scope>NUCLEOTIDE SEQUENCE [LARGE SCALE GENOMIC DNA]</scope>
    <source>
        <strain evidence="2 3">14IE55</strain>
    </source>
</reference>
<dbReference type="EMBL" id="JAHBOM010000005">
    <property type="protein sequence ID" value="MBU8822894.1"/>
    <property type="molecule type" value="Genomic_DNA"/>
</dbReference>
<sequence length="80" mass="9134">MRTDRVPNPDPLGTLDDKQPINDERQPVSTRQIHSINDIRTAIRELSARATLARKEGRADDAAEIEQRIAKYREELASRP</sequence>
<keyword evidence="3" id="KW-1185">Reference proteome</keyword>
<accession>A0ABS6HMH1</accession>
<comment type="caution">
    <text evidence="2">The sequence shown here is derived from an EMBL/GenBank/DDBJ whole genome shotgun (WGS) entry which is preliminary data.</text>
</comment>
<proteinExistence type="predicted"/>
<dbReference type="RefSeq" id="WP_073676413.1">
    <property type="nucleotide sequence ID" value="NZ_CP092364.2"/>
</dbReference>
<gene>
    <name evidence="2" type="ORF">KL859_08380</name>
</gene>